<dbReference type="GO" id="GO:0005829">
    <property type="term" value="C:cytosol"/>
    <property type="evidence" value="ECO:0007669"/>
    <property type="project" value="TreeGrafter"/>
</dbReference>
<sequence length="239" mass="26745">MKIGILATGITPDVLLPKFGSYADMCVTLLTEQDASFEFETFDVRNDVFPESAGQCDAWLITGSKSNVDERLPWMLKLNDLIRDIDANKQPLVGICFGHQIIADALGGEVARFEGGWGVGIHRYQRVGSDAYIPDHVTSFAICAMHQYQVVNKPERARVFAKSDFCEYAGLLYDDHIFTLQGHPEFNKAYEVALIDMLKANPIPEALSEQGLESVERETLDAPEVQKWIADFIKQGQRT</sequence>
<dbReference type="RefSeq" id="WP_067018434.1">
    <property type="nucleotide sequence ID" value="NZ_FLOB01000009.1"/>
</dbReference>
<dbReference type="Gene3D" id="3.40.50.880">
    <property type="match status" value="1"/>
</dbReference>
<dbReference type="STRING" id="1792290.MSP8886_03331"/>
<gene>
    <name evidence="2" type="primary">carA_1</name>
    <name evidence="2" type="ORF">MSP8886_03331</name>
</gene>
<dbReference type="PROSITE" id="PS51273">
    <property type="entry name" value="GATASE_TYPE_1"/>
    <property type="match status" value="1"/>
</dbReference>
<dbReference type="InterPro" id="IPR017926">
    <property type="entry name" value="GATASE"/>
</dbReference>
<dbReference type="Pfam" id="PF00117">
    <property type="entry name" value="GATase"/>
    <property type="match status" value="1"/>
</dbReference>
<keyword evidence="2" id="KW-0436">Ligase</keyword>
<dbReference type="SUPFAM" id="SSF52317">
    <property type="entry name" value="Class I glutamine amidotransferase-like"/>
    <property type="match status" value="1"/>
</dbReference>
<dbReference type="CDD" id="cd01741">
    <property type="entry name" value="GATase1_1"/>
    <property type="match status" value="1"/>
</dbReference>
<dbReference type="EC" id="6.3.5.5" evidence="2"/>
<evidence type="ECO:0000313" key="3">
    <source>
        <dbReference type="Proteomes" id="UP000092544"/>
    </source>
</evidence>
<keyword evidence="3" id="KW-1185">Reference proteome</keyword>
<feature type="domain" description="Glutamine amidotransferase" evidence="1">
    <location>
        <begin position="52"/>
        <end position="187"/>
    </location>
</feature>
<accession>A0A1A8TMM1</accession>
<evidence type="ECO:0000313" key="2">
    <source>
        <dbReference type="EMBL" id="SBS35277.1"/>
    </source>
</evidence>
<proteinExistence type="predicted"/>
<dbReference type="PANTHER" id="PTHR42695">
    <property type="entry name" value="GLUTAMINE AMIDOTRANSFERASE YLR126C-RELATED"/>
    <property type="match status" value="1"/>
</dbReference>
<dbReference type="AlphaFoldDB" id="A0A1A8TMM1"/>
<organism evidence="2 3">
    <name type="scientific">Marinomonas spartinae</name>
    <dbReference type="NCBI Taxonomy" id="1792290"/>
    <lineage>
        <taxon>Bacteria</taxon>
        <taxon>Pseudomonadati</taxon>
        <taxon>Pseudomonadota</taxon>
        <taxon>Gammaproteobacteria</taxon>
        <taxon>Oceanospirillales</taxon>
        <taxon>Oceanospirillaceae</taxon>
        <taxon>Marinomonas</taxon>
    </lineage>
</organism>
<dbReference type="GO" id="GO:0004088">
    <property type="term" value="F:carbamoyl-phosphate synthase (glutamine-hydrolyzing) activity"/>
    <property type="evidence" value="ECO:0007669"/>
    <property type="project" value="UniProtKB-EC"/>
</dbReference>
<protein>
    <submittedName>
        <fullName evidence="2">Carbamoyl-phosphate synthase small chain</fullName>
        <ecNumber evidence="2">6.3.5.5</ecNumber>
    </submittedName>
</protein>
<dbReference type="EMBL" id="FLOB01000009">
    <property type="protein sequence ID" value="SBS35277.1"/>
    <property type="molecule type" value="Genomic_DNA"/>
</dbReference>
<reference evidence="2 3" key="1">
    <citation type="submission" date="2016-06" db="EMBL/GenBank/DDBJ databases">
        <authorList>
            <person name="Kjaerup R.B."/>
            <person name="Dalgaard T.S."/>
            <person name="Juul-Madsen H.R."/>
        </authorList>
    </citation>
    <scope>NUCLEOTIDE SEQUENCE [LARGE SCALE GENOMIC DNA]</scope>
    <source>
        <strain evidence="2 3">CECT 8886</strain>
    </source>
</reference>
<name>A0A1A8TMM1_9GAMM</name>
<dbReference type="PANTHER" id="PTHR42695:SF5">
    <property type="entry name" value="GLUTAMINE AMIDOTRANSFERASE YLR126C-RELATED"/>
    <property type="match status" value="1"/>
</dbReference>
<dbReference type="InterPro" id="IPR029062">
    <property type="entry name" value="Class_I_gatase-like"/>
</dbReference>
<dbReference type="OrthoDB" id="9813383at2"/>
<dbReference type="Proteomes" id="UP000092544">
    <property type="component" value="Unassembled WGS sequence"/>
</dbReference>
<dbReference type="InterPro" id="IPR044992">
    <property type="entry name" value="ChyE-like"/>
</dbReference>
<evidence type="ECO:0000259" key="1">
    <source>
        <dbReference type="Pfam" id="PF00117"/>
    </source>
</evidence>